<accession>A0AAN8T4B9</accession>
<keyword evidence="2" id="KW-1185">Reference proteome</keyword>
<gene>
    <name evidence="1" type="ORF">RDI58_025039</name>
</gene>
<protein>
    <submittedName>
        <fullName evidence="1">Uncharacterized protein</fullName>
    </submittedName>
</protein>
<dbReference type="EMBL" id="JBANQN010000010">
    <property type="protein sequence ID" value="KAK6778321.1"/>
    <property type="molecule type" value="Genomic_DNA"/>
</dbReference>
<proteinExistence type="predicted"/>
<sequence>MAAKLYKASLVSPRDLPIDYSWLHSRHVRRLWCMLSDTRFARGLLLYSVCNPLLT</sequence>
<reference evidence="1 2" key="1">
    <citation type="submission" date="2024-02" db="EMBL/GenBank/DDBJ databases">
        <title>de novo genome assembly of Solanum bulbocastanum strain 11H21.</title>
        <authorList>
            <person name="Hosaka A.J."/>
        </authorList>
    </citation>
    <scope>NUCLEOTIDE SEQUENCE [LARGE SCALE GENOMIC DNA]</scope>
    <source>
        <tissue evidence="1">Young leaves</tissue>
    </source>
</reference>
<dbReference type="Proteomes" id="UP001371456">
    <property type="component" value="Unassembled WGS sequence"/>
</dbReference>
<organism evidence="1 2">
    <name type="scientific">Solanum bulbocastanum</name>
    <name type="common">Wild potato</name>
    <dbReference type="NCBI Taxonomy" id="147425"/>
    <lineage>
        <taxon>Eukaryota</taxon>
        <taxon>Viridiplantae</taxon>
        <taxon>Streptophyta</taxon>
        <taxon>Embryophyta</taxon>
        <taxon>Tracheophyta</taxon>
        <taxon>Spermatophyta</taxon>
        <taxon>Magnoliopsida</taxon>
        <taxon>eudicotyledons</taxon>
        <taxon>Gunneridae</taxon>
        <taxon>Pentapetalae</taxon>
        <taxon>asterids</taxon>
        <taxon>lamiids</taxon>
        <taxon>Solanales</taxon>
        <taxon>Solanaceae</taxon>
        <taxon>Solanoideae</taxon>
        <taxon>Solaneae</taxon>
        <taxon>Solanum</taxon>
    </lineage>
</organism>
<dbReference type="AlphaFoldDB" id="A0AAN8T4B9"/>
<evidence type="ECO:0000313" key="1">
    <source>
        <dbReference type="EMBL" id="KAK6778321.1"/>
    </source>
</evidence>
<comment type="caution">
    <text evidence="1">The sequence shown here is derived from an EMBL/GenBank/DDBJ whole genome shotgun (WGS) entry which is preliminary data.</text>
</comment>
<evidence type="ECO:0000313" key="2">
    <source>
        <dbReference type="Proteomes" id="UP001371456"/>
    </source>
</evidence>
<name>A0AAN8T4B9_SOLBU</name>